<name>A0A9W9S0L9_9EURO</name>
<accession>A0A9W9S0L9</accession>
<organism evidence="2 3">
    <name type="scientific">Penicillium cataractarum</name>
    <dbReference type="NCBI Taxonomy" id="2100454"/>
    <lineage>
        <taxon>Eukaryota</taxon>
        <taxon>Fungi</taxon>
        <taxon>Dikarya</taxon>
        <taxon>Ascomycota</taxon>
        <taxon>Pezizomycotina</taxon>
        <taxon>Eurotiomycetes</taxon>
        <taxon>Eurotiomycetidae</taxon>
        <taxon>Eurotiales</taxon>
        <taxon>Aspergillaceae</taxon>
        <taxon>Penicillium</taxon>
    </lineage>
</organism>
<dbReference type="EMBL" id="JAPZBS010000005">
    <property type="protein sequence ID" value="KAJ5369741.1"/>
    <property type="molecule type" value="Genomic_DNA"/>
</dbReference>
<gene>
    <name evidence="2" type="ORF">N7496_005833</name>
</gene>
<feature type="region of interest" description="Disordered" evidence="1">
    <location>
        <begin position="408"/>
        <end position="428"/>
    </location>
</feature>
<evidence type="ECO:0000256" key="1">
    <source>
        <dbReference type="SAM" id="MobiDB-lite"/>
    </source>
</evidence>
<evidence type="ECO:0000313" key="3">
    <source>
        <dbReference type="Proteomes" id="UP001147782"/>
    </source>
</evidence>
<feature type="region of interest" description="Disordered" evidence="1">
    <location>
        <begin position="1"/>
        <end position="63"/>
    </location>
</feature>
<dbReference type="GeneID" id="81437941"/>
<proteinExistence type="predicted"/>
<protein>
    <submittedName>
        <fullName evidence="2">Uncharacterized protein</fullName>
    </submittedName>
</protein>
<dbReference type="OrthoDB" id="10471427at2759"/>
<feature type="compositionally biased region" description="Polar residues" evidence="1">
    <location>
        <begin position="10"/>
        <end position="33"/>
    </location>
</feature>
<reference evidence="2" key="2">
    <citation type="journal article" date="2023" name="IMA Fungus">
        <title>Comparative genomic study of the Penicillium genus elucidates a diverse pangenome and 15 lateral gene transfer events.</title>
        <authorList>
            <person name="Petersen C."/>
            <person name="Sorensen T."/>
            <person name="Nielsen M.R."/>
            <person name="Sondergaard T.E."/>
            <person name="Sorensen J.L."/>
            <person name="Fitzpatrick D.A."/>
            <person name="Frisvad J.C."/>
            <person name="Nielsen K.L."/>
        </authorList>
    </citation>
    <scope>NUCLEOTIDE SEQUENCE</scope>
    <source>
        <strain evidence="2">IBT 29864</strain>
    </source>
</reference>
<dbReference type="AlphaFoldDB" id="A0A9W9S0L9"/>
<comment type="caution">
    <text evidence="2">The sequence shown here is derived from an EMBL/GenBank/DDBJ whole genome shotgun (WGS) entry which is preliminary data.</text>
</comment>
<evidence type="ECO:0000313" key="2">
    <source>
        <dbReference type="EMBL" id="KAJ5369741.1"/>
    </source>
</evidence>
<feature type="region of interest" description="Disordered" evidence="1">
    <location>
        <begin position="102"/>
        <end position="182"/>
    </location>
</feature>
<sequence>MILRSKTKVLRQQQEQRTAPDSANAQSVQQDSPTMDEDITPATKNDKTSRYNSKPGHMVNRSDVPFTISMGPVQPITATARAANITPGRRTSRISADLSIARQDDRQHFNFDFPSPSKPSNENDDPSQSELTPRRRSIRIAQALQDNDGRTVGNRKKDGSPTVRVFNDAEYAPQLDLTPRHRSQRVTHALQDNNGRAAAEPLPKDSESVAADVNLETPRSRSARRTQQNSNNGISTAVRDGYKAPASVPTDVNLQLQEPRPTRVQLPSWANAEEDDIRPIRRSQARLPSTMAQDENSDPLLAPMMGFLMNRPRMYSDKGTVQPASGVPADPNLPAQSQSQFERRDFHPVTPAEEVTNEPDVNLRASSNAGNLFGLGYGYGYYFPPAEDESFFDAEFAAYEYAHARDMEDSETGNVNPILPRDNELPVETAADVGNRKKEESMDDFIASIVDLNKFEG</sequence>
<dbReference type="Proteomes" id="UP001147782">
    <property type="component" value="Unassembled WGS sequence"/>
</dbReference>
<reference evidence="2" key="1">
    <citation type="submission" date="2022-11" db="EMBL/GenBank/DDBJ databases">
        <authorList>
            <person name="Petersen C."/>
        </authorList>
    </citation>
    <scope>NUCLEOTIDE SEQUENCE</scope>
    <source>
        <strain evidence="2">IBT 29864</strain>
    </source>
</reference>
<keyword evidence="3" id="KW-1185">Reference proteome</keyword>
<dbReference type="RefSeq" id="XP_056554175.1">
    <property type="nucleotide sequence ID" value="XM_056698762.1"/>
</dbReference>
<feature type="region of interest" description="Disordered" evidence="1">
    <location>
        <begin position="215"/>
        <end position="246"/>
    </location>
</feature>
<feature type="compositionally biased region" description="Polar residues" evidence="1">
    <location>
        <begin position="225"/>
        <end position="235"/>
    </location>
</feature>